<reference evidence="2" key="1">
    <citation type="journal article" date="2015" name="Nature">
        <title>Complex archaea that bridge the gap between prokaryotes and eukaryotes.</title>
        <authorList>
            <person name="Spang A."/>
            <person name="Saw J.H."/>
            <person name="Jorgensen S.L."/>
            <person name="Zaremba-Niedzwiedzka K."/>
            <person name="Martijn J."/>
            <person name="Lind A.E."/>
            <person name="van Eijk R."/>
            <person name="Schleper C."/>
            <person name="Guy L."/>
            <person name="Ettema T.J."/>
        </authorList>
    </citation>
    <scope>NUCLEOTIDE SEQUENCE</scope>
</reference>
<dbReference type="EMBL" id="LAZR01039482">
    <property type="protein sequence ID" value="KKL16895.1"/>
    <property type="molecule type" value="Genomic_DNA"/>
</dbReference>
<dbReference type="InterPro" id="IPR037117">
    <property type="entry name" value="Dihydroorotate_DH_ele_sf"/>
</dbReference>
<feature type="non-terminal residue" evidence="2">
    <location>
        <position position="1"/>
    </location>
</feature>
<evidence type="ECO:0000313" key="2">
    <source>
        <dbReference type="EMBL" id="KKL16895.1"/>
    </source>
</evidence>
<organism evidence="2">
    <name type="scientific">marine sediment metagenome</name>
    <dbReference type="NCBI Taxonomy" id="412755"/>
    <lineage>
        <taxon>unclassified sequences</taxon>
        <taxon>metagenomes</taxon>
        <taxon>ecological metagenomes</taxon>
    </lineage>
</organism>
<accession>A0A0F9B5F1</accession>
<proteinExistence type="predicted"/>
<comment type="caution">
    <text evidence="2">The sequence shown here is derived from an EMBL/GenBank/DDBJ whole genome shotgun (WGS) entry which is preliminary data.</text>
</comment>
<protein>
    <recommendedName>
        <fullName evidence="1">Dihydroorotate dehydrogenase electron transfer subunit iron-sulphur cluster binding domain-containing protein</fullName>
    </recommendedName>
</protein>
<dbReference type="AlphaFoldDB" id="A0A0F9B5F1"/>
<sequence length="55" mass="6107">LELGFGNDRIITSLERRMSCGIGKCGRCGVGSKYVCKDGPVFSYKRISELSEKMM</sequence>
<dbReference type="Gene3D" id="2.10.240.10">
    <property type="entry name" value="Dihydroorotate dehydrogenase, electron transfer subunit"/>
    <property type="match status" value="1"/>
</dbReference>
<dbReference type="PANTHER" id="PTHR43513">
    <property type="entry name" value="DIHYDROOROTATE DEHYDROGENASE B (NAD(+)), ELECTRON TRANSFER SUBUNIT"/>
    <property type="match status" value="1"/>
</dbReference>
<name>A0A0F9B5F1_9ZZZZ</name>
<dbReference type="InterPro" id="IPR019480">
    <property type="entry name" value="Dihydroorotate_DH_Fe-S-bd"/>
</dbReference>
<dbReference type="InterPro" id="IPR050353">
    <property type="entry name" value="PyrK_electron_transfer"/>
</dbReference>
<feature type="domain" description="Dihydroorotate dehydrogenase electron transfer subunit iron-sulphur cluster binding" evidence="1">
    <location>
        <begin position="15"/>
        <end position="47"/>
    </location>
</feature>
<gene>
    <name evidence="2" type="ORF">LCGC14_2490970</name>
</gene>
<evidence type="ECO:0000259" key="1">
    <source>
        <dbReference type="Pfam" id="PF10418"/>
    </source>
</evidence>
<dbReference type="Pfam" id="PF10418">
    <property type="entry name" value="DHODB_Fe-S_bind"/>
    <property type="match status" value="1"/>
</dbReference>